<feature type="transmembrane region" description="Helical" evidence="6">
    <location>
        <begin position="229"/>
        <end position="257"/>
    </location>
</feature>
<dbReference type="KEGG" id="char:105898506"/>
<feature type="transmembrane region" description="Helical" evidence="6">
    <location>
        <begin position="56"/>
        <end position="75"/>
    </location>
</feature>
<evidence type="ECO:0000256" key="4">
    <source>
        <dbReference type="ARBA" id="ARBA00023136"/>
    </source>
</evidence>
<feature type="transmembrane region" description="Helical" evidence="6">
    <location>
        <begin position="87"/>
        <end position="107"/>
    </location>
</feature>
<feature type="transmembrane region" description="Helical" evidence="6">
    <location>
        <begin position="269"/>
        <end position="289"/>
    </location>
</feature>
<name>A0A6P8GBP0_CLUHA</name>
<keyword evidence="4 6" id="KW-0472">Membrane</keyword>
<dbReference type="Proteomes" id="UP000515152">
    <property type="component" value="Chromosome 12"/>
</dbReference>
<feature type="transmembrane region" description="Helical" evidence="6">
    <location>
        <begin position="156"/>
        <end position="177"/>
    </location>
</feature>
<feature type="transmembrane region" description="Helical" evidence="6">
    <location>
        <begin position="183"/>
        <end position="208"/>
    </location>
</feature>
<dbReference type="SUPFAM" id="SSF103473">
    <property type="entry name" value="MFS general substrate transporter"/>
    <property type="match status" value="1"/>
</dbReference>
<comment type="subcellular location">
    <subcellularLocation>
        <location evidence="1">Membrane</location>
        <topology evidence="1">Multi-pass membrane protein</topology>
    </subcellularLocation>
</comment>
<dbReference type="InterPro" id="IPR036259">
    <property type="entry name" value="MFS_trans_sf"/>
</dbReference>
<evidence type="ECO:0000256" key="2">
    <source>
        <dbReference type="ARBA" id="ARBA00022692"/>
    </source>
</evidence>
<evidence type="ECO:0000256" key="6">
    <source>
        <dbReference type="SAM" id="Phobius"/>
    </source>
</evidence>
<evidence type="ECO:0000256" key="1">
    <source>
        <dbReference type="ARBA" id="ARBA00004141"/>
    </source>
</evidence>
<sequence>MVRCNIGIYIEPVVLCAQVASSFYDTGLQSVVKERYENNSLFTDSDSQQKAISNFYMVYTMLGKFIPILPAIILAKCGDRGYRKLPIVVPMIGYFISRLSLAFVIMFNWPVEVLYGGAVVQGLCGGFASYWAGVMALVSLSTSEDERSISIMRMELVYGLAGLFGSLASGHLFQLYTVALKSGVILVGLSVLLYFLCFLYSTFVLQIARPTEARERRESILEHSFRNTTNIALLFAGGILYDIAVGGGMDILVSFVIKEPLNWDARQIGYGNAAGFMIFITSFLGVKVLSRYVSDASLIVIGMLSFCAGIYFMAFVTSTYMFYLARTLMLFALIPMPTVRSLLSKQVEGSSYGVILIALQLSFKMASLAYTPIYTKVYQATLSVFPGFVFTLSSIITFLAMIPICIVGCRTSQEGYQRIQGN</sequence>
<gene>
    <name evidence="8" type="primary">LOC105898506</name>
</gene>
<proteinExistence type="inferred from homology"/>
<dbReference type="Pfam" id="PF07690">
    <property type="entry name" value="MFS_1"/>
    <property type="match status" value="1"/>
</dbReference>
<dbReference type="Gene3D" id="1.20.1250.20">
    <property type="entry name" value="MFS general substrate transporter like domains"/>
    <property type="match status" value="1"/>
</dbReference>
<keyword evidence="2 6" id="KW-0812">Transmembrane</keyword>
<dbReference type="GO" id="GO:0016020">
    <property type="term" value="C:membrane"/>
    <property type="evidence" value="ECO:0007669"/>
    <property type="project" value="UniProtKB-SubCell"/>
</dbReference>
<dbReference type="PANTHER" id="PTHR23507:SF3">
    <property type="entry name" value="THYMIC STROMAL COTRANSPORTER HOMOLOG"/>
    <property type="match status" value="1"/>
</dbReference>
<keyword evidence="3 6" id="KW-1133">Transmembrane helix</keyword>
<evidence type="ECO:0000313" key="8">
    <source>
        <dbReference type="RefSeq" id="XP_031434136.1"/>
    </source>
</evidence>
<organism evidence="7 8">
    <name type="scientific">Clupea harengus</name>
    <name type="common">Atlantic herring</name>
    <dbReference type="NCBI Taxonomy" id="7950"/>
    <lineage>
        <taxon>Eukaryota</taxon>
        <taxon>Metazoa</taxon>
        <taxon>Chordata</taxon>
        <taxon>Craniata</taxon>
        <taxon>Vertebrata</taxon>
        <taxon>Euteleostomi</taxon>
        <taxon>Actinopterygii</taxon>
        <taxon>Neopterygii</taxon>
        <taxon>Teleostei</taxon>
        <taxon>Clupei</taxon>
        <taxon>Clupeiformes</taxon>
        <taxon>Clupeoidei</taxon>
        <taxon>Clupeidae</taxon>
        <taxon>Clupea</taxon>
    </lineage>
</organism>
<reference evidence="8" key="1">
    <citation type="submission" date="2025-08" db="UniProtKB">
        <authorList>
            <consortium name="RefSeq"/>
        </authorList>
    </citation>
    <scope>IDENTIFICATION</scope>
</reference>
<dbReference type="InterPro" id="IPR011701">
    <property type="entry name" value="MFS"/>
</dbReference>
<dbReference type="GeneID" id="105898506"/>
<feature type="transmembrane region" description="Helical" evidence="6">
    <location>
        <begin position="385"/>
        <end position="409"/>
    </location>
</feature>
<dbReference type="RefSeq" id="XP_031434136.1">
    <property type="nucleotide sequence ID" value="XM_031578276.2"/>
</dbReference>
<feature type="transmembrane region" description="Helical" evidence="6">
    <location>
        <begin position="320"/>
        <end position="339"/>
    </location>
</feature>
<dbReference type="AlphaFoldDB" id="A0A6P8GBP0"/>
<dbReference type="OrthoDB" id="430300at2759"/>
<protein>
    <submittedName>
        <fullName evidence="8">Thymic stromal cotransporter homolog</fullName>
    </submittedName>
</protein>
<evidence type="ECO:0000256" key="5">
    <source>
        <dbReference type="ARBA" id="ARBA00038227"/>
    </source>
</evidence>
<dbReference type="PANTHER" id="PTHR23507">
    <property type="entry name" value="ZGC:174356"/>
    <property type="match status" value="1"/>
</dbReference>
<accession>A0A6P8GBP0</accession>
<feature type="transmembrane region" description="Helical" evidence="6">
    <location>
        <begin position="351"/>
        <end position="373"/>
    </location>
</feature>
<comment type="similarity">
    <text evidence="5">Belongs to the major facilitator superfamily. SLC46A family.</text>
</comment>
<feature type="transmembrane region" description="Helical" evidence="6">
    <location>
        <begin position="113"/>
        <end position="135"/>
    </location>
</feature>
<keyword evidence="7" id="KW-1185">Reference proteome</keyword>
<dbReference type="GO" id="GO:0022857">
    <property type="term" value="F:transmembrane transporter activity"/>
    <property type="evidence" value="ECO:0007669"/>
    <property type="project" value="InterPro"/>
</dbReference>
<evidence type="ECO:0000256" key="3">
    <source>
        <dbReference type="ARBA" id="ARBA00022989"/>
    </source>
</evidence>
<evidence type="ECO:0000313" key="7">
    <source>
        <dbReference type="Proteomes" id="UP000515152"/>
    </source>
</evidence>
<feature type="transmembrane region" description="Helical" evidence="6">
    <location>
        <begin position="296"/>
        <end position="314"/>
    </location>
</feature>